<comment type="caution">
    <text evidence="1">The sequence shown here is derived from an EMBL/GenBank/DDBJ whole genome shotgun (WGS) entry which is preliminary data.</text>
</comment>
<accession>A0AAD7HH55</accession>
<protein>
    <submittedName>
        <fullName evidence="1">Uncharacterized protein</fullName>
    </submittedName>
</protein>
<gene>
    <name evidence="1" type="ORF">B0H16DRAFT_1474418</name>
</gene>
<name>A0AAD7HH55_9AGAR</name>
<dbReference type="AlphaFoldDB" id="A0AAD7HH55"/>
<sequence>MVGASGIPFSNSGCIRVAGGCIQSNRVHPEVTLQLFDPWVHPVHFTVLLGASAGKLSGPWVHPVHFMVLLGASTAISDIQGTLYAYVVHSTSHGSLIMGAPM</sequence>
<organism evidence="1 2">
    <name type="scientific">Mycena metata</name>
    <dbReference type="NCBI Taxonomy" id="1033252"/>
    <lineage>
        <taxon>Eukaryota</taxon>
        <taxon>Fungi</taxon>
        <taxon>Dikarya</taxon>
        <taxon>Basidiomycota</taxon>
        <taxon>Agaricomycotina</taxon>
        <taxon>Agaricomycetes</taxon>
        <taxon>Agaricomycetidae</taxon>
        <taxon>Agaricales</taxon>
        <taxon>Marasmiineae</taxon>
        <taxon>Mycenaceae</taxon>
        <taxon>Mycena</taxon>
    </lineage>
</organism>
<evidence type="ECO:0000313" key="2">
    <source>
        <dbReference type="Proteomes" id="UP001215598"/>
    </source>
</evidence>
<proteinExistence type="predicted"/>
<keyword evidence="2" id="KW-1185">Reference proteome</keyword>
<evidence type="ECO:0000313" key="1">
    <source>
        <dbReference type="EMBL" id="KAJ7720429.1"/>
    </source>
</evidence>
<dbReference type="EMBL" id="JARKIB010000240">
    <property type="protein sequence ID" value="KAJ7720429.1"/>
    <property type="molecule type" value="Genomic_DNA"/>
</dbReference>
<reference evidence="1" key="1">
    <citation type="submission" date="2023-03" db="EMBL/GenBank/DDBJ databases">
        <title>Massive genome expansion in bonnet fungi (Mycena s.s.) driven by repeated elements and novel gene families across ecological guilds.</title>
        <authorList>
            <consortium name="Lawrence Berkeley National Laboratory"/>
            <person name="Harder C.B."/>
            <person name="Miyauchi S."/>
            <person name="Viragh M."/>
            <person name="Kuo A."/>
            <person name="Thoen E."/>
            <person name="Andreopoulos B."/>
            <person name="Lu D."/>
            <person name="Skrede I."/>
            <person name="Drula E."/>
            <person name="Henrissat B."/>
            <person name="Morin E."/>
            <person name="Kohler A."/>
            <person name="Barry K."/>
            <person name="LaButti K."/>
            <person name="Morin E."/>
            <person name="Salamov A."/>
            <person name="Lipzen A."/>
            <person name="Mereny Z."/>
            <person name="Hegedus B."/>
            <person name="Baldrian P."/>
            <person name="Stursova M."/>
            <person name="Weitz H."/>
            <person name="Taylor A."/>
            <person name="Grigoriev I.V."/>
            <person name="Nagy L.G."/>
            <person name="Martin F."/>
            <person name="Kauserud H."/>
        </authorList>
    </citation>
    <scope>NUCLEOTIDE SEQUENCE</scope>
    <source>
        <strain evidence="1">CBHHK182m</strain>
    </source>
</reference>
<dbReference type="Proteomes" id="UP001215598">
    <property type="component" value="Unassembled WGS sequence"/>
</dbReference>